<protein>
    <recommendedName>
        <fullName evidence="4">Solute-binding protein family 3/N-terminal domain-containing protein</fullName>
    </recommendedName>
</protein>
<sequence>MILRCNTKLIKWLLINLLGLLSLFANASTTVDLVTGERVPYIGNYLYNKGYVYQLVEEAFARSGYNVKISFHPWARAKDYVLKT</sequence>
<feature type="signal peptide" evidence="1">
    <location>
        <begin position="1"/>
        <end position="27"/>
    </location>
</feature>
<evidence type="ECO:0000313" key="3">
    <source>
        <dbReference type="Proteomes" id="UP000690515"/>
    </source>
</evidence>
<dbReference type="Proteomes" id="UP000690515">
    <property type="component" value="Unassembled WGS sequence"/>
</dbReference>
<evidence type="ECO:0008006" key="4">
    <source>
        <dbReference type="Google" id="ProtNLM"/>
    </source>
</evidence>
<accession>A0ABS5ZH81</accession>
<gene>
    <name evidence="2" type="ORF">KCG35_20340</name>
</gene>
<evidence type="ECO:0000256" key="1">
    <source>
        <dbReference type="SAM" id="SignalP"/>
    </source>
</evidence>
<proteinExistence type="predicted"/>
<keyword evidence="1" id="KW-0732">Signal</keyword>
<comment type="caution">
    <text evidence="2">The sequence shown here is derived from an EMBL/GenBank/DDBJ whole genome shotgun (WGS) entry which is preliminary data.</text>
</comment>
<organism evidence="2 3">
    <name type="scientific">Zooshikella harenae</name>
    <dbReference type="NCBI Taxonomy" id="2827238"/>
    <lineage>
        <taxon>Bacteria</taxon>
        <taxon>Pseudomonadati</taxon>
        <taxon>Pseudomonadota</taxon>
        <taxon>Gammaproteobacteria</taxon>
        <taxon>Oceanospirillales</taxon>
        <taxon>Zooshikellaceae</taxon>
        <taxon>Zooshikella</taxon>
    </lineage>
</organism>
<feature type="chain" id="PRO_5046778872" description="Solute-binding protein family 3/N-terminal domain-containing protein" evidence="1">
    <location>
        <begin position="28"/>
        <end position="84"/>
    </location>
</feature>
<reference evidence="2 3" key="1">
    <citation type="submission" date="2021-04" db="EMBL/GenBank/DDBJ databases">
        <authorList>
            <person name="Pira H."/>
            <person name="Risdian C."/>
            <person name="Wink J."/>
        </authorList>
    </citation>
    <scope>NUCLEOTIDE SEQUENCE [LARGE SCALE GENOMIC DNA]</scope>
    <source>
        <strain evidence="2 3">WH53</strain>
    </source>
</reference>
<evidence type="ECO:0000313" key="2">
    <source>
        <dbReference type="EMBL" id="MBU2713411.1"/>
    </source>
</evidence>
<keyword evidence="3" id="KW-1185">Reference proteome</keyword>
<name>A0ABS5ZH81_9GAMM</name>
<feature type="non-terminal residue" evidence="2">
    <location>
        <position position="84"/>
    </location>
</feature>
<dbReference type="EMBL" id="JAGSOY010000077">
    <property type="protein sequence ID" value="MBU2713411.1"/>
    <property type="molecule type" value="Genomic_DNA"/>
</dbReference>